<protein>
    <submittedName>
        <fullName evidence="2">Uncharacterized protein</fullName>
    </submittedName>
</protein>
<comment type="caution">
    <text evidence="2">The sequence shown here is derived from an EMBL/GenBank/DDBJ whole genome shotgun (WGS) entry which is preliminary data.</text>
</comment>
<sequence length="99" mass="10761">MTLAPRSQKDNVCISEGVCKRLHVTIRHILFLGQNSQAVVAPGRVSPPPARLLPQQPRCLAAASQQQHSSQEMKGDKSVAPCEHHQTPATTPLRHVSQA</sequence>
<feature type="compositionally biased region" description="Low complexity" evidence="1">
    <location>
        <begin position="58"/>
        <end position="70"/>
    </location>
</feature>
<evidence type="ECO:0000313" key="3">
    <source>
        <dbReference type="Proteomes" id="UP000324222"/>
    </source>
</evidence>
<dbReference type="Proteomes" id="UP000324222">
    <property type="component" value="Unassembled WGS sequence"/>
</dbReference>
<name>A0A5B7EE80_PORTR</name>
<gene>
    <name evidence="2" type="ORF">E2C01_024808</name>
</gene>
<organism evidence="2 3">
    <name type="scientific">Portunus trituberculatus</name>
    <name type="common">Swimming crab</name>
    <name type="synonym">Neptunus trituberculatus</name>
    <dbReference type="NCBI Taxonomy" id="210409"/>
    <lineage>
        <taxon>Eukaryota</taxon>
        <taxon>Metazoa</taxon>
        <taxon>Ecdysozoa</taxon>
        <taxon>Arthropoda</taxon>
        <taxon>Crustacea</taxon>
        <taxon>Multicrustacea</taxon>
        <taxon>Malacostraca</taxon>
        <taxon>Eumalacostraca</taxon>
        <taxon>Eucarida</taxon>
        <taxon>Decapoda</taxon>
        <taxon>Pleocyemata</taxon>
        <taxon>Brachyura</taxon>
        <taxon>Eubrachyura</taxon>
        <taxon>Portunoidea</taxon>
        <taxon>Portunidae</taxon>
        <taxon>Portuninae</taxon>
        <taxon>Portunus</taxon>
    </lineage>
</organism>
<evidence type="ECO:0000313" key="2">
    <source>
        <dbReference type="EMBL" id="MPC31516.1"/>
    </source>
</evidence>
<keyword evidence="3" id="KW-1185">Reference proteome</keyword>
<accession>A0A5B7EE80</accession>
<dbReference type="AlphaFoldDB" id="A0A5B7EE80"/>
<evidence type="ECO:0000256" key="1">
    <source>
        <dbReference type="SAM" id="MobiDB-lite"/>
    </source>
</evidence>
<feature type="region of interest" description="Disordered" evidence="1">
    <location>
        <begin position="58"/>
        <end position="99"/>
    </location>
</feature>
<proteinExistence type="predicted"/>
<reference evidence="2 3" key="1">
    <citation type="submission" date="2019-05" db="EMBL/GenBank/DDBJ databases">
        <title>Another draft genome of Portunus trituberculatus and its Hox gene families provides insights of decapod evolution.</title>
        <authorList>
            <person name="Jeong J.-H."/>
            <person name="Song I."/>
            <person name="Kim S."/>
            <person name="Choi T."/>
            <person name="Kim D."/>
            <person name="Ryu S."/>
            <person name="Kim W."/>
        </authorList>
    </citation>
    <scope>NUCLEOTIDE SEQUENCE [LARGE SCALE GENOMIC DNA]</scope>
    <source>
        <tissue evidence="2">Muscle</tissue>
    </source>
</reference>
<dbReference type="EMBL" id="VSRR010002452">
    <property type="protein sequence ID" value="MPC31516.1"/>
    <property type="molecule type" value="Genomic_DNA"/>
</dbReference>
<feature type="compositionally biased region" description="Basic and acidic residues" evidence="1">
    <location>
        <begin position="71"/>
        <end position="86"/>
    </location>
</feature>